<dbReference type="AlphaFoldDB" id="A0A5J5GNU5"/>
<reference evidence="9 10" key="1">
    <citation type="submission" date="2019-09" db="EMBL/GenBank/DDBJ databases">
        <authorList>
            <person name="Park J.-S."/>
            <person name="Choi H.-J."/>
        </authorList>
    </citation>
    <scope>NUCLEOTIDE SEQUENCE [LARGE SCALE GENOMIC DNA]</scope>
    <source>
        <strain evidence="9 10">176SS1-4</strain>
    </source>
</reference>
<dbReference type="PANTHER" id="PTHR43163:SF6">
    <property type="entry name" value="DIPEPTIDE TRANSPORT SYSTEM PERMEASE PROTEIN DPPB-RELATED"/>
    <property type="match status" value="1"/>
</dbReference>
<keyword evidence="4 7" id="KW-0812">Transmembrane</keyword>
<feature type="transmembrane region" description="Helical" evidence="7">
    <location>
        <begin position="102"/>
        <end position="123"/>
    </location>
</feature>
<feature type="transmembrane region" description="Helical" evidence="7">
    <location>
        <begin position="12"/>
        <end position="31"/>
    </location>
</feature>
<dbReference type="Proteomes" id="UP000326554">
    <property type="component" value="Unassembled WGS sequence"/>
</dbReference>
<evidence type="ECO:0000256" key="7">
    <source>
        <dbReference type="RuleBase" id="RU363032"/>
    </source>
</evidence>
<keyword evidence="6 7" id="KW-0472">Membrane</keyword>
<dbReference type="GO" id="GO:0005886">
    <property type="term" value="C:plasma membrane"/>
    <property type="evidence" value="ECO:0007669"/>
    <property type="project" value="UniProtKB-SubCell"/>
</dbReference>
<comment type="caution">
    <text evidence="9">The sequence shown here is derived from an EMBL/GenBank/DDBJ whole genome shotgun (WGS) entry which is preliminary data.</text>
</comment>
<evidence type="ECO:0000256" key="2">
    <source>
        <dbReference type="ARBA" id="ARBA00022448"/>
    </source>
</evidence>
<feature type="transmembrane region" description="Helical" evidence="7">
    <location>
        <begin position="304"/>
        <end position="326"/>
    </location>
</feature>
<keyword evidence="10" id="KW-1185">Reference proteome</keyword>
<evidence type="ECO:0000256" key="5">
    <source>
        <dbReference type="ARBA" id="ARBA00022989"/>
    </source>
</evidence>
<dbReference type="RefSeq" id="WP_150444926.1">
    <property type="nucleotide sequence ID" value="NZ_VYQE01000002.1"/>
</dbReference>
<dbReference type="EMBL" id="VYQE01000002">
    <property type="protein sequence ID" value="KAA9009393.1"/>
    <property type="molecule type" value="Genomic_DNA"/>
</dbReference>
<gene>
    <name evidence="9" type="ORF">F3S47_09120</name>
</gene>
<accession>A0A5J5GNU5</accession>
<protein>
    <submittedName>
        <fullName evidence="9">ABC transporter permease</fullName>
    </submittedName>
</protein>
<feature type="transmembrane region" description="Helical" evidence="7">
    <location>
        <begin position="199"/>
        <end position="218"/>
    </location>
</feature>
<dbReference type="InterPro" id="IPR035906">
    <property type="entry name" value="MetI-like_sf"/>
</dbReference>
<comment type="subcellular location">
    <subcellularLocation>
        <location evidence="1 7">Cell membrane</location>
        <topology evidence="1 7">Multi-pass membrane protein</topology>
    </subcellularLocation>
</comment>
<organism evidence="9 10">
    <name type="scientific">Histidinibacterium aquaticum</name>
    <dbReference type="NCBI Taxonomy" id="2613962"/>
    <lineage>
        <taxon>Bacteria</taxon>
        <taxon>Pseudomonadati</taxon>
        <taxon>Pseudomonadota</taxon>
        <taxon>Alphaproteobacteria</taxon>
        <taxon>Rhodobacterales</taxon>
        <taxon>Paracoccaceae</taxon>
        <taxon>Histidinibacterium</taxon>
    </lineage>
</organism>
<dbReference type="Gene3D" id="1.10.3720.10">
    <property type="entry name" value="MetI-like"/>
    <property type="match status" value="1"/>
</dbReference>
<dbReference type="PROSITE" id="PS50928">
    <property type="entry name" value="ABC_TM1"/>
    <property type="match status" value="1"/>
</dbReference>
<comment type="similarity">
    <text evidence="7">Belongs to the binding-protein-dependent transport system permease family.</text>
</comment>
<dbReference type="SUPFAM" id="SSF161098">
    <property type="entry name" value="MetI-like"/>
    <property type="match status" value="1"/>
</dbReference>
<dbReference type="PANTHER" id="PTHR43163">
    <property type="entry name" value="DIPEPTIDE TRANSPORT SYSTEM PERMEASE PROTEIN DPPB-RELATED"/>
    <property type="match status" value="1"/>
</dbReference>
<evidence type="ECO:0000313" key="9">
    <source>
        <dbReference type="EMBL" id="KAA9009393.1"/>
    </source>
</evidence>
<evidence type="ECO:0000256" key="4">
    <source>
        <dbReference type="ARBA" id="ARBA00022692"/>
    </source>
</evidence>
<evidence type="ECO:0000259" key="8">
    <source>
        <dbReference type="PROSITE" id="PS50928"/>
    </source>
</evidence>
<keyword evidence="2 7" id="KW-0813">Transport</keyword>
<feature type="transmembrane region" description="Helical" evidence="7">
    <location>
        <begin position="257"/>
        <end position="284"/>
    </location>
</feature>
<feature type="transmembrane region" description="Helical" evidence="7">
    <location>
        <begin position="135"/>
        <end position="158"/>
    </location>
</feature>
<dbReference type="Pfam" id="PF00528">
    <property type="entry name" value="BPD_transp_1"/>
    <property type="match status" value="1"/>
</dbReference>
<sequence length="337" mass="37477">MQLRDYIIRRLIILPFLVFGVSVVVFTLTRIGGSPIGVYLSHEMSAAEVQQLEERFHLNEPLYVQYFYWARGALQGDFGYSGVASAPVSQVFWPKLAATLELSVVSAAVAVMLGLWLGVFAGVRRNRWQDHVTRVVAVSGASLPLFWFGIVLLIIFWANLGWFPVGRSDADIWASMPHPTGLYMLDSILAGSWRGFVDAVWHLILPAITLGFGAVAIITRMMRSALVEELQQEYVDAARAKGLPERLVLNRHARRNALVPTVTVIGLTIAFLMQGAIAAEIIFRWPGLGRWMASAVVRGDQATIMTYVLFTSVLFLFANLVVDIIYAKLDPRVRLGD</sequence>
<keyword evidence="5 7" id="KW-1133">Transmembrane helix</keyword>
<name>A0A5J5GNU5_9RHOB</name>
<dbReference type="InterPro" id="IPR000515">
    <property type="entry name" value="MetI-like"/>
</dbReference>
<evidence type="ECO:0000313" key="10">
    <source>
        <dbReference type="Proteomes" id="UP000326554"/>
    </source>
</evidence>
<evidence type="ECO:0000256" key="6">
    <source>
        <dbReference type="ARBA" id="ARBA00023136"/>
    </source>
</evidence>
<feature type="domain" description="ABC transmembrane type-1" evidence="8">
    <location>
        <begin position="96"/>
        <end position="326"/>
    </location>
</feature>
<evidence type="ECO:0000256" key="1">
    <source>
        <dbReference type="ARBA" id="ARBA00004651"/>
    </source>
</evidence>
<dbReference type="CDD" id="cd06261">
    <property type="entry name" value="TM_PBP2"/>
    <property type="match status" value="1"/>
</dbReference>
<proteinExistence type="inferred from homology"/>
<keyword evidence="3" id="KW-1003">Cell membrane</keyword>
<evidence type="ECO:0000256" key="3">
    <source>
        <dbReference type="ARBA" id="ARBA00022475"/>
    </source>
</evidence>
<dbReference type="GO" id="GO:0055085">
    <property type="term" value="P:transmembrane transport"/>
    <property type="evidence" value="ECO:0007669"/>
    <property type="project" value="InterPro"/>
</dbReference>